<protein>
    <recommendedName>
        <fullName evidence="3">Type II toxin-antitoxin system RelE/ParE family toxin</fullName>
    </recommendedName>
</protein>
<organism evidence="1 2">
    <name type="scientific">Pseudomonas monsensis</name>
    <dbReference type="NCBI Taxonomy" id="2745509"/>
    <lineage>
        <taxon>Bacteria</taxon>
        <taxon>Pseudomonadati</taxon>
        <taxon>Pseudomonadota</taxon>
        <taxon>Gammaproteobacteria</taxon>
        <taxon>Pseudomonadales</taxon>
        <taxon>Pseudomonadaceae</taxon>
        <taxon>Pseudomonas</taxon>
    </lineage>
</organism>
<evidence type="ECO:0000313" key="2">
    <source>
        <dbReference type="Proteomes" id="UP001207830"/>
    </source>
</evidence>
<keyword evidence="2" id="KW-1185">Reference proteome</keyword>
<sequence length="103" mass="11609">MDQMLLRKSAECLEEVINKYAFTDADVDGLYKSLSTLIADALAGKILLPMQWGDVPGAYGFLEGGLRQYRDLETAYAIFKIEVTGGKDKWGQTTFRKHSENER</sequence>
<proteinExistence type="predicted"/>
<dbReference type="Proteomes" id="UP001207830">
    <property type="component" value="Unassembled WGS sequence"/>
</dbReference>
<dbReference type="EMBL" id="JANIGP010000001">
    <property type="protein sequence ID" value="MCY0107186.1"/>
    <property type="molecule type" value="Genomic_DNA"/>
</dbReference>
<evidence type="ECO:0008006" key="3">
    <source>
        <dbReference type="Google" id="ProtNLM"/>
    </source>
</evidence>
<reference evidence="1 2" key="1">
    <citation type="submission" date="2022-07" db="EMBL/GenBank/DDBJ databases">
        <title>Characterization of plant growth promoting rhizobacteria (PGPR) for use as bioinoculants in agriculture.</title>
        <authorList>
            <person name="Hassen A.I."/>
            <person name="Pierneef R."/>
        </authorList>
    </citation>
    <scope>NUCLEOTIDE SEQUENCE [LARGE SCALE GENOMIC DNA]</scope>
    <source>
        <strain evidence="1 2">SARCC-3054</strain>
    </source>
</reference>
<accession>A0ABT3YNW5</accession>
<name>A0ABT3YNW5_9PSED</name>
<comment type="caution">
    <text evidence="1">The sequence shown here is derived from an EMBL/GenBank/DDBJ whole genome shotgun (WGS) entry which is preliminary data.</text>
</comment>
<dbReference type="RefSeq" id="WP_267795270.1">
    <property type="nucleotide sequence ID" value="NZ_JANIGP010000001.1"/>
</dbReference>
<gene>
    <name evidence="1" type="ORF">NQF78_02615</name>
</gene>
<evidence type="ECO:0000313" key="1">
    <source>
        <dbReference type="EMBL" id="MCY0107186.1"/>
    </source>
</evidence>